<dbReference type="InterPro" id="IPR045170">
    <property type="entry name" value="MTOX"/>
</dbReference>
<proteinExistence type="inferred from homology"/>
<dbReference type="InterPro" id="IPR036188">
    <property type="entry name" value="FAD/NAD-bd_sf"/>
</dbReference>
<reference evidence="7 8" key="1">
    <citation type="submission" date="2021-06" db="EMBL/GenBank/DDBJ databases">
        <title>Caerostris extrusa draft genome.</title>
        <authorList>
            <person name="Kono N."/>
            <person name="Arakawa K."/>
        </authorList>
    </citation>
    <scope>NUCLEOTIDE SEQUENCE [LARGE SCALE GENOMIC DNA]</scope>
</reference>
<evidence type="ECO:0000256" key="4">
    <source>
        <dbReference type="ARBA" id="ARBA00022827"/>
    </source>
</evidence>
<gene>
    <name evidence="7" type="primary">PIPOX</name>
    <name evidence="7" type="ORF">CEXT_131931</name>
</gene>
<keyword evidence="8" id="KW-1185">Reference proteome</keyword>
<organism evidence="7 8">
    <name type="scientific">Caerostris extrusa</name>
    <name type="common">Bark spider</name>
    <name type="synonym">Caerostris bankana</name>
    <dbReference type="NCBI Taxonomy" id="172846"/>
    <lineage>
        <taxon>Eukaryota</taxon>
        <taxon>Metazoa</taxon>
        <taxon>Ecdysozoa</taxon>
        <taxon>Arthropoda</taxon>
        <taxon>Chelicerata</taxon>
        <taxon>Arachnida</taxon>
        <taxon>Araneae</taxon>
        <taxon>Araneomorphae</taxon>
        <taxon>Entelegynae</taxon>
        <taxon>Araneoidea</taxon>
        <taxon>Araneidae</taxon>
        <taxon>Caerostris</taxon>
    </lineage>
</organism>
<dbReference type="Pfam" id="PF01266">
    <property type="entry name" value="DAO"/>
    <property type="match status" value="1"/>
</dbReference>
<dbReference type="GO" id="GO:0005777">
    <property type="term" value="C:peroxisome"/>
    <property type="evidence" value="ECO:0007669"/>
    <property type="project" value="TreeGrafter"/>
</dbReference>
<evidence type="ECO:0000256" key="2">
    <source>
        <dbReference type="ARBA" id="ARBA00010989"/>
    </source>
</evidence>
<keyword evidence="4" id="KW-0274">FAD</keyword>
<dbReference type="EMBL" id="BPLR01006728">
    <property type="protein sequence ID" value="GIY11963.1"/>
    <property type="molecule type" value="Genomic_DNA"/>
</dbReference>
<evidence type="ECO:0000256" key="1">
    <source>
        <dbReference type="ARBA" id="ARBA00001974"/>
    </source>
</evidence>
<dbReference type="Proteomes" id="UP001054945">
    <property type="component" value="Unassembled WGS sequence"/>
</dbReference>
<dbReference type="PANTHER" id="PTHR10961:SF46">
    <property type="entry name" value="PEROXISOMAL SARCOSINE OXIDASE"/>
    <property type="match status" value="1"/>
</dbReference>
<evidence type="ECO:0000256" key="5">
    <source>
        <dbReference type="ARBA" id="ARBA00023002"/>
    </source>
</evidence>
<comment type="cofactor">
    <cofactor evidence="1">
        <name>FAD</name>
        <dbReference type="ChEBI" id="CHEBI:57692"/>
    </cofactor>
</comment>
<sequence length="99" mass="11006">MPGDKSPRSQNWKETEGLRERAFHCSNLEPSVVEKSTPDEIFLIDAVPDHKNVIIGTGFSGTGFKTSPVVGKLLSQLAMGTQPFLDTTPFQLSRFKHFK</sequence>
<keyword evidence="5" id="KW-0560">Oxidoreductase</keyword>
<name>A0AAV4QPI4_CAEEX</name>
<accession>A0AAV4QPI4</accession>
<feature type="domain" description="FAD dependent oxidoreductase" evidence="6">
    <location>
        <begin position="37"/>
        <end position="77"/>
    </location>
</feature>
<keyword evidence="3" id="KW-0285">Flavoprotein</keyword>
<dbReference type="GO" id="GO:0008115">
    <property type="term" value="F:sarcosine oxidase activity"/>
    <property type="evidence" value="ECO:0007669"/>
    <property type="project" value="TreeGrafter"/>
</dbReference>
<dbReference type="GO" id="GO:0033514">
    <property type="term" value="P:L-lysine catabolic process to acetyl-CoA via L-pipecolate"/>
    <property type="evidence" value="ECO:0007669"/>
    <property type="project" value="TreeGrafter"/>
</dbReference>
<comment type="similarity">
    <text evidence="2">Belongs to the MSOX/MTOX family.</text>
</comment>
<dbReference type="SUPFAM" id="SSF51905">
    <property type="entry name" value="FAD/NAD(P)-binding domain"/>
    <property type="match status" value="1"/>
</dbReference>
<protein>
    <submittedName>
        <fullName evidence="7">Peroxisomal sarcosine oxidase</fullName>
    </submittedName>
</protein>
<dbReference type="PANTHER" id="PTHR10961">
    <property type="entry name" value="PEROXISOMAL SARCOSINE OXIDASE"/>
    <property type="match status" value="1"/>
</dbReference>
<evidence type="ECO:0000313" key="7">
    <source>
        <dbReference type="EMBL" id="GIY11963.1"/>
    </source>
</evidence>
<dbReference type="GO" id="GO:0050031">
    <property type="term" value="F:L-pipecolate oxidase activity"/>
    <property type="evidence" value="ECO:0007669"/>
    <property type="project" value="TreeGrafter"/>
</dbReference>
<evidence type="ECO:0000259" key="6">
    <source>
        <dbReference type="Pfam" id="PF01266"/>
    </source>
</evidence>
<dbReference type="AlphaFoldDB" id="A0AAV4QPI4"/>
<dbReference type="Gene3D" id="3.50.50.60">
    <property type="entry name" value="FAD/NAD(P)-binding domain"/>
    <property type="match status" value="1"/>
</dbReference>
<dbReference type="GO" id="GO:0050660">
    <property type="term" value="F:flavin adenine dinucleotide binding"/>
    <property type="evidence" value="ECO:0007669"/>
    <property type="project" value="InterPro"/>
</dbReference>
<dbReference type="InterPro" id="IPR006076">
    <property type="entry name" value="FAD-dep_OxRdtase"/>
</dbReference>
<evidence type="ECO:0000313" key="8">
    <source>
        <dbReference type="Proteomes" id="UP001054945"/>
    </source>
</evidence>
<comment type="caution">
    <text evidence="7">The sequence shown here is derived from an EMBL/GenBank/DDBJ whole genome shotgun (WGS) entry which is preliminary data.</text>
</comment>
<evidence type="ECO:0000256" key="3">
    <source>
        <dbReference type="ARBA" id="ARBA00022630"/>
    </source>
</evidence>